<evidence type="ECO:0000256" key="7">
    <source>
        <dbReference type="ARBA" id="ARBA00023015"/>
    </source>
</evidence>
<dbReference type="InterPro" id="IPR001789">
    <property type="entry name" value="Sig_transdc_resp-reg_receiver"/>
</dbReference>
<dbReference type="Gene3D" id="1.10.8.60">
    <property type="match status" value="1"/>
</dbReference>
<dbReference type="PANTHER" id="PTHR32071">
    <property type="entry name" value="TRANSCRIPTIONAL REGULATORY PROTEIN"/>
    <property type="match status" value="1"/>
</dbReference>
<dbReference type="SUPFAM" id="SSF52172">
    <property type="entry name" value="CheY-like"/>
    <property type="match status" value="1"/>
</dbReference>
<dbReference type="PANTHER" id="PTHR32071:SF17">
    <property type="entry name" value="TRANSCRIPTIONAL REGULATOR (NTRC FAMILY)"/>
    <property type="match status" value="1"/>
</dbReference>
<dbReference type="PROSITE" id="PS50110">
    <property type="entry name" value="RESPONSE_REGULATORY"/>
    <property type="match status" value="1"/>
</dbReference>
<evidence type="ECO:0000259" key="13">
    <source>
        <dbReference type="PROSITE" id="PS50110"/>
    </source>
</evidence>
<feature type="domain" description="Response regulatory" evidence="13">
    <location>
        <begin position="4"/>
        <end position="120"/>
    </location>
</feature>
<evidence type="ECO:0000256" key="2">
    <source>
        <dbReference type="ARBA" id="ARBA00022490"/>
    </source>
</evidence>
<evidence type="ECO:0000256" key="5">
    <source>
        <dbReference type="ARBA" id="ARBA00022840"/>
    </source>
</evidence>
<evidence type="ECO:0000256" key="3">
    <source>
        <dbReference type="ARBA" id="ARBA00022553"/>
    </source>
</evidence>
<dbReference type="SMART" id="SM00382">
    <property type="entry name" value="AAA"/>
    <property type="match status" value="1"/>
</dbReference>
<evidence type="ECO:0000313" key="15">
    <source>
        <dbReference type="Proteomes" id="UP000465810"/>
    </source>
</evidence>
<dbReference type="CDD" id="cd17550">
    <property type="entry name" value="REC_NtrX-like"/>
    <property type="match status" value="1"/>
</dbReference>
<keyword evidence="7" id="KW-0805">Transcription regulation</keyword>
<organism evidence="14 15">
    <name type="scientific">Novosphingobium silvae</name>
    <dbReference type="NCBI Taxonomy" id="2692619"/>
    <lineage>
        <taxon>Bacteria</taxon>
        <taxon>Pseudomonadati</taxon>
        <taxon>Pseudomonadota</taxon>
        <taxon>Alphaproteobacteria</taxon>
        <taxon>Sphingomonadales</taxon>
        <taxon>Sphingomonadaceae</taxon>
        <taxon>Novosphingobium</taxon>
    </lineage>
</organism>
<keyword evidence="6" id="KW-0902">Two-component regulatory system</keyword>
<dbReference type="GO" id="GO:0043565">
    <property type="term" value="F:sequence-specific DNA binding"/>
    <property type="evidence" value="ECO:0007669"/>
    <property type="project" value="InterPro"/>
</dbReference>
<keyword evidence="4" id="KW-0547">Nucleotide-binding</keyword>
<feature type="modified residue" description="4-aspartylphosphate" evidence="11">
    <location>
        <position position="53"/>
    </location>
</feature>
<dbReference type="Gene3D" id="3.40.50.2300">
    <property type="match status" value="1"/>
</dbReference>
<dbReference type="RefSeq" id="WP_160985585.1">
    <property type="nucleotide sequence ID" value="NZ_WVTD01000005.1"/>
</dbReference>
<dbReference type="InterPro" id="IPR011006">
    <property type="entry name" value="CheY-like_superfamily"/>
</dbReference>
<dbReference type="SMART" id="SM00448">
    <property type="entry name" value="REC"/>
    <property type="match status" value="1"/>
</dbReference>
<dbReference type="InterPro" id="IPR009057">
    <property type="entry name" value="Homeodomain-like_sf"/>
</dbReference>
<dbReference type="InterPro" id="IPR027417">
    <property type="entry name" value="P-loop_NTPase"/>
</dbReference>
<accession>A0A7X4K847</accession>
<keyword evidence="3 11" id="KW-0597">Phosphoprotein</keyword>
<dbReference type="InterPro" id="IPR025944">
    <property type="entry name" value="Sigma_54_int_dom_CS"/>
</dbReference>
<sequence length="471" mass="51919">MALEILIVDDERDIRELVAGVLSDEGYECRTAGDSESALAAVDARRPSLVLLDVWLHGSPMDGLEVLDAIKAREPELPVIIFSGHGNIDTAVAAISRGAVDFIEKPFEAEKLLHLVGRATETERLRRENAQLKQGQAFAGPEEFTGSSGAINQVRATLKRIANTGSRLLITGPAGSGKEVAARLLHAWSPRADSAFVSVNSARITPERFEQELFGEEADGALIRPGLLETADGGTLYFDEVADMPLSTQARILRVLTDQAFVRVGGTRQIRVDVRVVSSTSRDLEKEIAERRFREDLFYRLNVVPVSIPALRERRDDVPALVDHFFARYASELGVTPPQVSGEAMTALQAYEWPGNVRQLRNVVERTVIMAPRDKLARIEADMLPPEIFNSRGGGEVGAPVMMSAPLREARESFEREYLRVQIRRFSGNISKTAAFIGMERSALHRKLKLLGMSERRDDEVEGEDAVQGPA</sequence>
<evidence type="ECO:0000256" key="9">
    <source>
        <dbReference type="ARBA" id="ARBA00023159"/>
    </source>
</evidence>
<dbReference type="SUPFAM" id="SSF46689">
    <property type="entry name" value="Homeodomain-like"/>
    <property type="match status" value="1"/>
</dbReference>
<proteinExistence type="predicted"/>
<keyword evidence="2" id="KW-0963">Cytoplasm</keyword>
<dbReference type="AlphaFoldDB" id="A0A7X4K847"/>
<dbReference type="PROSITE" id="PS00676">
    <property type="entry name" value="SIGMA54_INTERACT_2"/>
    <property type="match status" value="1"/>
</dbReference>
<comment type="subcellular location">
    <subcellularLocation>
        <location evidence="1">Cytoplasm</location>
    </subcellularLocation>
</comment>
<evidence type="ECO:0000259" key="12">
    <source>
        <dbReference type="PROSITE" id="PS50045"/>
    </source>
</evidence>
<dbReference type="SUPFAM" id="SSF52540">
    <property type="entry name" value="P-loop containing nucleoside triphosphate hydrolases"/>
    <property type="match status" value="1"/>
</dbReference>
<dbReference type="GO" id="GO:0006355">
    <property type="term" value="P:regulation of DNA-templated transcription"/>
    <property type="evidence" value="ECO:0007669"/>
    <property type="project" value="InterPro"/>
</dbReference>
<dbReference type="Gene3D" id="3.40.50.300">
    <property type="entry name" value="P-loop containing nucleotide triphosphate hydrolases"/>
    <property type="match status" value="1"/>
</dbReference>
<dbReference type="Gene3D" id="1.10.10.60">
    <property type="entry name" value="Homeodomain-like"/>
    <property type="match status" value="1"/>
</dbReference>
<reference evidence="14 15" key="1">
    <citation type="submission" date="2019-12" db="EMBL/GenBank/DDBJ databases">
        <authorList>
            <person name="Feng G."/>
            <person name="Zhu H."/>
        </authorList>
    </citation>
    <scope>NUCLEOTIDE SEQUENCE [LARGE SCALE GENOMIC DNA]</scope>
    <source>
        <strain evidence="14 15">FGD1</strain>
    </source>
</reference>
<keyword evidence="10" id="KW-0804">Transcription</keyword>
<dbReference type="Pfam" id="PF00158">
    <property type="entry name" value="Sigma54_activat"/>
    <property type="match status" value="1"/>
</dbReference>
<dbReference type="InterPro" id="IPR002078">
    <property type="entry name" value="Sigma_54_int"/>
</dbReference>
<evidence type="ECO:0000313" key="14">
    <source>
        <dbReference type="EMBL" id="MYL97943.1"/>
    </source>
</evidence>
<dbReference type="InterPro" id="IPR003593">
    <property type="entry name" value="AAA+_ATPase"/>
</dbReference>
<evidence type="ECO:0000256" key="1">
    <source>
        <dbReference type="ARBA" id="ARBA00004496"/>
    </source>
</evidence>
<gene>
    <name evidence="14" type="ORF">GR702_09185</name>
</gene>
<evidence type="ECO:0000256" key="11">
    <source>
        <dbReference type="PROSITE-ProRule" id="PRU00169"/>
    </source>
</evidence>
<dbReference type="FunFam" id="3.40.50.300:FF:000006">
    <property type="entry name" value="DNA-binding transcriptional regulator NtrC"/>
    <property type="match status" value="1"/>
</dbReference>
<dbReference type="Pfam" id="PF25601">
    <property type="entry name" value="AAA_lid_14"/>
    <property type="match status" value="1"/>
</dbReference>
<dbReference type="InterPro" id="IPR058031">
    <property type="entry name" value="AAA_lid_NorR"/>
</dbReference>
<dbReference type="GO" id="GO:0005737">
    <property type="term" value="C:cytoplasm"/>
    <property type="evidence" value="ECO:0007669"/>
    <property type="project" value="UniProtKB-SubCell"/>
</dbReference>
<protein>
    <submittedName>
        <fullName evidence="14">Response regulator</fullName>
    </submittedName>
</protein>
<dbReference type="Proteomes" id="UP000465810">
    <property type="component" value="Unassembled WGS sequence"/>
</dbReference>
<evidence type="ECO:0000256" key="10">
    <source>
        <dbReference type="ARBA" id="ARBA00023163"/>
    </source>
</evidence>
<evidence type="ECO:0000256" key="4">
    <source>
        <dbReference type="ARBA" id="ARBA00022741"/>
    </source>
</evidence>
<keyword evidence="8" id="KW-0238">DNA-binding</keyword>
<evidence type="ECO:0000256" key="6">
    <source>
        <dbReference type="ARBA" id="ARBA00023012"/>
    </source>
</evidence>
<dbReference type="PROSITE" id="PS00688">
    <property type="entry name" value="SIGMA54_INTERACT_3"/>
    <property type="match status" value="1"/>
</dbReference>
<dbReference type="FunFam" id="1.10.8.60:FF:000014">
    <property type="entry name" value="DNA-binding transcriptional regulator NtrC"/>
    <property type="match status" value="1"/>
</dbReference>
<feature type="domain" description="Sigma-54 factor interaction" evidence="12">
    <location>
        <begin position="144"/>
        <end position="369"/>
    </location>
</feature>
<dbReference type="EMBL" id="WVTD01000005">
    <property type="protein sequence ID" value="MYL97943.1"/>
    <property type="molecule type" value="Genomic_DNA"/>
</dbReference>
<dbReference type="GO" id="GO:0000160">
    <property type="term" value="P:phosphorelay signal transduction system"/>
    <property type="evidence" value="ECO:0007669"/>
    <property type="project" value="UniProtKB-KW"/>
</dbReference>
<dbReference type="GO" id="GO:0005524">
    <property type="term" value="F:ATP binding"/>
    <property type="evidence" value="ECO:0007669"/>
    <property type="project" value="UniProtKB-KW"/>
</dbReference>
<dbReference type="InterPro" id="IPR002197">
    <property type="entry name" value="HTH_Fis"/>
</dbReference>
<keyword evidence="15" id="KW-1185">Reference proteome</keyword>
<dbReference type="Pfam" id="PF02954">
    <property type="entry name" value="HTH_8"/>
    <property type="match status" value="1"/>
</dbReference>
<keyword evidence="9" id="KW-0010">Activator</keyword>
<dbReference type="FunFam" id="3.40.50.2300:FF:000018">
    <property type="entry name" value="DNA-binding transcriptional regulator NtrC"/>
    <property type="match status" value="1"/>
</dbReference>
<name>A0A7X4K847_9SPHN</name>
<dbReference type="PROSITE" id="PS50045">
    <property type="entry name" value="SIGMA54_INTERACT_4"/>
    <property type="match status" value="1"/>
</dbReference>
<evidence type="ECO:0000256" key="8">
    <source>
        <dbReference type="ARBA" id="ARBA00023125"/>
    </source>
</evidence>
<comment type="caution">
    <text evidence="14">The sequence shown here is derived from an EMBL/GenBank/DDBJ whole genome shotgun (WGS) entry which is preliminary data.</text>
</comment>
<dbReference type="InterPro" id="IPR025943">
    <property type="entry name" value="Sigma_54_int_dom_ATP-bd_2"/>
</dbReference>
<dbReference type="CDD" id="cd00009">
    <property type="entry name" value="AAA"/>
    <property type="match status" value="1"/>
</dbReference>
<dbReference type="Pfam" id="PF00072">
    <property type="entry name" value="Response_reg"/>
    <property type="match status" value="1"/>
</dbReference>
<keyword evidence="5" id="KW-0067">ATP-binding</keyword>